<proteinExistence type="predicted"/>
<protein>
    <submittedName>
        <fullName evidence="1">11292_t:CDS:1</fullName>
    </submittedName>
</protein>
<feature type="non-terminal residue" evidence="1">
    <location>
        <position position="43"/>
    </location>
</feature>
<reference evidence="1" key="1">
    <citation type="submission" date="2021-06" db="EMBL/GenBank/DDBJ databases">
        <authorList>
            <person name="Kallberg Y."/>
            <person name="Tangrot J."/>
            <person name="Rosling A."/>
        </authorList>
    </citation>
    <scope>NUCLEOTIDE SEQUENCE</scope>
    <source>
        <strain evidence="1">CL356</strain>
    </source>
</reference>
<sequence length="43" mass="4473">MNPTIISTSATTTGVTEKPDGGDPTNQCLIMHSLTLGVTEKPD</sequence>
<name>A0ACA9QRF2_9GLOM</name>
<evidence type="ECO:0000313" key="1">
    <source>
        <dbReference type="EMBL" id="CAG8763145.1"/>
    </source>
</evidence>
<gene>
    <name evidence="1" type="ORF">ACOLOM_LOCUS13301</name>
</gene>
<keyword evidence="2" id="KW-1185">Reference proteome</keyword>
<dbReference type="Proteomes" id="UP000789525">
    <property type="component" value="Unassembled WGS sequence"/>
</dbReference>
<dbReference type="EMBL" id="CAJVPT010060115">
    <property type="protein sequence ID" value="CAG8763145.1"/>
    <property type="molecule type" value="Genomic_DNA"/>
</dbReference>
<evidence type="ECO:0000313" key="2">
    <source>
        <dbReference type="Proteomes" id="UP000789525"/>
    </source>
</evidence>
<comment type="caution">
    <text evidence="1">The sequence shown here is derived from an EMBL/GenBank/DDBJ whole genome shotgun (WGS) entry which is preliminary data.</text>
</comment>
<organism evidence="1 2">
    <name type="scientific">Acaulospora colombiana</name>
    <dbReference type="NCBI Taxonomy" id="27376"/>
    <lineage>
        <taxon>Eukaryota</taxon>
        <taxon>Fungi</taxon>
        <taxon>Fungi incertae sedis</taxon>
        <taxon>Mucoromycota</taxon>
        <taxon>Glomeromycotina</taxon>
        <taxon>Glomeromycetes</taxon>
        <taxon>Diversisporales</taxon>
        <taxon>Acaulosporaceae</taxon>
        <taxon>Acaulospora</taxon>
    </lineage>
</organism>
<accession>A0ACA9QRF2</accession>